<evidence type="ECO:0000313" key="2">
    <source>
        <dbReference type="Proteomes" id="UP000293300"/>
    </source>
</evidence>
<organism evidence="1 2">
    <name type="scientific">Flavobacterium silvisoli</name>
    <dbReference type="NCBI Taxonomy" id="2529433"/>
    <lineage>
        <taxon>Bacteria</taxon>
        <taxon>Pseudomonadati</taxon>
        <taxon>Bacteroidota</taxon>
        <taxon>Flavobacteriia</taxon>
        <taxon>Flavobacteriales</taxon>
        <taxon>Flavobacteriaceae</taxon>
        <taxon>Flavobacterium</taxon>
    </lineage>
</organism>
<keyword evidence="2" id="KW-1185">Reference proteome</keyword>
<evidence type="ECO:0000313" key="1">
    <source>
        <dbReference type="EMBL" id="TBX69891.1"/>
    </source>
</evidence>
<comment type="caution">
    <text evidence="1">The sequence shown here is derived from an EMBL/GenBank/DDBJ whole genome shotgun (WGS) entry which is preliminary data.</text>
</comment>
<name>A0A4Q9Z5U5_9FLAO</name>
<dbReference type="RefSeq" id="WP_131475620.1">
    <property type="nucleotide sequence ID" value="NZ_SJPE01000005.1"/>
</dbReference>
<proteinExistence type="predicted"/>
<gene>
    <name evidence="1" type="ORF">EZL74_05605</name>
</gene>
<accession>A0A4Q9Z5U5</accession>
<dbReference type="Gene3D" id="2.60.40.2880">
    <property type="entry name" value="MmpS1-5, C-terminal soluble domain"/>
    <property type="match status" value="1"/>
</dbReference>
<dbReference type="OrthoDB" id="672380at2"/>
<dbReference type="Proteomes" id="UP000293300">
    <property type="component" value="Unassembled WGS sequence"/>
</dbReference>
<reference evidence="1 2" key="1">
    <citation type="submission" date="2019-02" db="EMBL/GenBank/DDBJ databases">
        <title>Flavobacterium sp. RD-2-33 isolated from forest soil.</title>
        <authorList>
            <person name="Chaudhary D.K."/>
        </authorList>
    </citation>
    <scope>NUCLEOTIDE SEQUENCE [LARGE SCALE GENOMIC DNA]</scope>
    <source>
        <strain evidence="1 2">RD-2-33</strain>
    </source>
</reference>
<sequence>MKTRLNTLLMIPVTIFALIFSLLLSSCSSDSSSNTTSYPKNVEIMYRVTSTTTNSTAIVQYKNETGGNTDVTNASLPYTKSLQRTVNKNDVLSLGYGTNTNQTVKLEILVGNTVVKSQTFQSTSGAVTYLFE</sequence>
<dbReference type="InterPro" id="IPR038468">
    <property type="entry name" value="MmpS_C"/>
</dbReference>
<dbReference type="AlphaFoldDB" id="A0A4Q9Z5U5"/>
<protein>
    <submittedName>
        <fullName evidence="1">Uncharacterized protein</fullName>
    </submittedName>
</protein>
<dbReference type="PROSITE" id="PS51257">
    <property type="entry name" value="PROKAR_LIPOPROTEIN"/>
    <property type="match status" value="1"/>
</dbReference>
<dbReference type="EMBL" id="SJPE01000005">
    <property type="protein sequence ID" value="TBX69891.1"/>
    <property type="molecule type" value="Genomic_DNA"/>
</dbReference>